<dbReference type="EC" id="2.1.1.223" evidence="5"/>
<dbReference type="InterPro" id="IPR002052">
    <property type="entry name" value="DNA_methylase_N6_adenine_CS"/>
</dbReference>
<dbReference type="InterPro" id="IPR029063">
    <property type="entry name" value="SAM-dependent_MTases_sf"/>
</dbReference>
<evidence type="ECO:0000256" key="2">
    <source>
        <dbReference type="ARBA" id="ARBA00022691"/>
    </source>
</evidence>
<dbReference type="SUPFAM" id="SSF53335">
    <property type="entry name" value="S-adenosyl-L-methionine-dependent methyltransferases"/>
    <property type="match status" value="1"/>
</dbReference>
<sequence length="244" mass="25358">MTKPILTMMLGERVRIMRPPGGFAPGSDAVLLAAACPARAGASVLDLGCGAGAAMLCVAARVPGVELTGLDVHRDSVGWAGRNLDDNCADGAALHGDVADPPAAVRARQFDHVICNPPYFTEGSASPDPAREAARRGLDLGPWLQTARRRVAPKGSVTFITRADRLADVLAGMEGLGGIAILPLAPRAGQPAGRVIVQGRKGARAPLKILPPFVLHRGDAHQDGDRHTPEARAVLRDAAPLPLT</sequence>
<reference evidence="5 6" key="1">
    <citation type="submission" date="2015-02" db="EMBL/GenBank/DDBJ databases">
        <title>Genome Sequence of Jannaschia aquimarina DSM28248, a member of the Roseobacter clade.</title>
        <authorList>
            <person name="Voget S."/>
            <person name="Daniel R."/>
        </authorList>
    </citation>
    <scope>NUCLEOTIDE SEQUENCE [LARGE SCALE GENOMIC DNA]</scope>
    <source>
        <strain evidence="5 6">GSW-M26</strain>
    </source>
</reference>
<evidence type="ECO:0000313" key="6">
    <source>
        <dbReference type="Proteomes" id="UP000032232"/>
    </source>
</evidence>
<dbReference type="PANTHER" id="PTHR47739">
    <property type="entry name" value="TRNA1(VAL) (ADENINE(37)-N6)-METHYLTRANSFERASE"/>
    <property type="match status" value="1"/>
</dbReference>
<accession>A0A0D1ELJ3</accession>
<dbReference type="Proteomes" id="UP000032232">
    <property type="component" value="Unassembled WGS sequence"/>
</dbReference>
<keyword evidence="6" id="KW-1185">Reference proteome</keyword>
<proteinExistence type="predicted"/>
<gene>
    <name evidence="5" type="primary">yfiC</name>
    <name evidence="5" type="ORF">jaqu_16120</name>
</gene>
<dbReference type="STRING" id="935700.jaqu_16120"/>
<evidence type="ECO:0000313" key="5">
    <source>
        <dbReference type="EMBL" id="KIT16645.1"/>
    </source>
</evidence>
<dbReference type="EMBL" id="JYFE01000028">
    <property type="protein sequence ID" value="KIT16645.1"/>
    <property type="molecule type" value="Genomic_DNA"/>
</dbReference>
<keyword evidence="2" id="KW-0949">S-adenosyl-L-methionine</keyword>
<dbReference type="GO" id="GO:0008757">
    <property type="term" value="F:S-adenosylmethionine-dependent methyltransferase activity"/>
    <property type="evidence" value="ECO:0007669"/>
    <property type="project" value="UniProtKB-ARBA"/>
</dbReference>
<dbReference type="InterPro" id="IPR050210">
    <property type="entry name" value="tRNA_Adenine-N(6)_MTase"/>
</dbReference>
<name>A0A0D1ELJ3_9RHOB</name>
<feature type="compositionally biased region" description="Basic and acidic residues" evidence="3">
    <location>
        <begin position="219"/>
        <end position="235"/>
    </location>
</feature>
<dbReference type="RefSeq" id="WP_236687817.1">
    <property type="nucleotide sequence ID" value="NZ_FZPF01000003.1"/>
</dbReference>
<dbReference type="GO" id="GO:0032259">
    <property type="term" value="P:methylation"/>
    <property type="evidence" value="ECO:0007669"/>
    <property type="project" value="UniProtKB-KW"/>
</dbReference>
<keyword evidence="5" id="KW-0808">Transferase</keyword>
<dbReference type="GO" id="GO:0003676">
    <property type="term" value="F:nucleic acid binding"/>
    <property type="evidence" value="ECO:0007669"/>
    <property type="project" value="InterPro"/>
</dbReference>
<feature type="region of interest" description="Disordered" evidence="3">
    <location>
        <begin position="219"/>
        <end position="244"/>
    </location>
</feature>
<organism evidence="5 6">
    <name type="scientific">Jannaschia aquimarina</name>
    <dbReference type="NCBI Taxonomy" id="935700"/>
    <lineage>
        <taxon>Bacteria</taxon>
        <taxon>Pseudomonadati</taxon>
        <taxon>Pseudomonadota</taxon>
        <taxon>Alphaproteobacteria</taxon>
        <taxon>Rhodobacterales</taxon>
        <taxon>Roseobacteraceae</taxon>
        <taxon>Jannaschia</taxon>
    </lineage>
</organism>
<dbReference type="AlphaFoldDB" id="A0A0D1ELJ3"/>
<dbReference type="PATRIC" id="fig|935700.4.peg.1670"/>
<keyword evidence="1 5" id="KW-0489">Methyltransferase</keyword>
<evidence type="ECO:0000256" key="1">
    <source>
        <dbReference type="ARBA" id="ARBA00022603"/>
    </source>
</evidence>
<protein>
    <submittedName>
        <fullName evidence="5">YfiC protein</fullName>
        <ecNumber evidence="5">2.1.1.223</ecNumber>
    </submittedName>
</protein>
<dbReference type="PROSITE" id="PS00092">
    <property type="entry name" value="N6_MTASE"/>
    <property type="match status" value="1"/>
</dbReference>
<evidence type="ECO:0000259" key="4">
    <source>
        <dbReference type="Pfam" id="PF05175"/>
    </source>
</evidence>
<dbReference type="InterPro" id="IPR007848">
    <property type="entry name" value="Small_mtfrase_dom"/>
</dbReference>
<dbReference type="CDD" id="cd02440">
    <property type="entry name" value="AdoMet_MTases"/>
    <property type="match status" value="1"/>
</dbReference>
<comment type="caution">
    <text evidence="5">The sequence shown here is derived from an EMBL/GenBank/DDBJ whole genome shotgun (WGS) entry which is preliminary data.</text>
</comment>
<dbReference type="Pfam" id="PF05175">
    <property type="entry name" value="MTS"/>
    <property type="match status" value="1"/>
</dbReference>
<dbReference type="Gene3D" id="3.40.50.150">
    <property type="entry name" value="Vaccinia Virus protein VP39"/>
    <property type="match status" value="1"/>
</dbReference>
<dbReference type="PANTHER" id="PTHR47739:SF1">
    <property type="entry name" value="TRNA1(VAL) (ADENINE(37)-N6)-METHYLTRANSFERASE"/>
    <property type="match status" value="1"/>
</dbReference>
<feature type="domain" description="Methyltransferase small" evidence="4">
    <location>
        <begin position="31"/>
        <end position="126"/>
    </location>
</feature>
<evidence type="ECO:0000256" key="3">
    <source>
        <dbReference type="SAM" id="MobiDB-lite"/>
    </source>
</evidence>
<dbReference type="GO" id="GO:0008170">
    <property type="term" value="F:N-methyltransferase activity"/>
    <property type="evidence" value="ECO:0007669"/>
    <property type="project" value="UniProtKB-ARBA"/>
</dbReference>